<organism evidence="2 3">
    <name type="scientific">Byssothecium circinans</name>
    <dbReference type="NCBI Taxonomy" id="147558"/>
    <lineage>
        <taxon>Eukaryota</taxon>
        <taxon>Fungi</taxon>
        <taxon>Dikarya</taxon>
        <taxon>Ascomycota</taxon>
        <taxon>Pezizomycotina</taxon>
        <taxon>Dothideomycetes</taxon>
        <taxon>Pleosporomycetidae</taxon>
        <taxon>Pleosporales</taxon>
        <taxon>Massarineae</taxon>
        <taxon>Massarinaceae</taxon>
        <taxon>Byssothecium</taxon>
    </lineage>
</organism>
<sequence>MNRVMKPRGRAFASPLDPSPPTKREININNLNKYAAYLKTAAVNGSSLAANLFLIYSHVTRLYEDRPDLHDPPPFGQIDRVSLVLEDVESIAFRKGSGGLTASAIDWAMQTSPHTPDPTVYYLPMTDLVVYRNFVSMGSDEKLPYQTMTKEEIKKAWRERIARSKTLPNVATTIRPLRPDSATTKRLIFAWSPTGDHFVTVIAGGGAKERYIFIIDGHTVFSQPTRGFGQRAPHSVSADFTLNFNPLYLNQYGSN</sequence>
<name>A0A6A5U135_9PLEO</name>
<dbReference type="EMBL" id="ML976986">
    <property type="protein sequence ID" value="KAF1958555.1"/>
    <property type="molecule type" value="Genomic_DNA"/>
</dbReference>
<accession>A0A6A5U135</accession>
<proteinExistence type="predicted"/>
<dbReference type="Proteomes" id="UP000800035">
    <property type="component" value="Unassembled WGS sequence"/>
</dbReference>
<protein>
    <submittedName>
        <fullName evidence="2">Uncharacterized protein</fullName>
    </submittedName>
</protein>
<reference evidence="2" key="1">
    <citation type="journal article" date="2020" name="Stud. Mycol.">
        <title>101 Dothideomycetes genomes: a test case for predicting lifestyles and emergence of pathogens.</title>
        <authorList>
            <person name="Haridas S."/>
            <person name="Albert R."/>
            <person name="Binder M."/>
            <person name="Bloem J."/>
            <person name="Labutti K."/>
            <person name="Salamov A."/>
            <person name="Andreopoulos B."/>
            <person name="Baker S."/>
            <person name="Barry K."/>
            <person name="Bills G."/>
            <person name="Bluhm B."/>
            <person name="Cannon C."/>
            <person name="Castanera R."/>
            <person name="Culley D."/>
            <person name="Daum C."/>
            <person name="Ezra D."/>
            <person name="Gonzalez J."/>
            <person name="Henrissat B."/>
            <person name="Kuo A."/>
            <person name="Liang C."/>
            <person name="Lipzen A."/>
            <person name="Lutzoni F."/>
            <person name="Magnuson J."/>
            <person name="Mondo S."/>
            <person name="Nolan M."/>
            <person name="Ohm R."/>
            <person name="Pangilinan J."/>
            <person name="Park H.-J."/>
            <person name="Ramirez L."/>
            <person name="Alfaro M."/>
            <person name="Sun H."/>
            <person name="Tritt A."/>
            <person name="Yoshinaga Y."/>
            <person name="Zwiers L.-H."/>
            <person name="Turgeon B."/>
            <person name="Goodwin S."/>
            <person name="Spatafora J."/>
            <person name="Crous P."/>
            <person name="Grigoriev I."/>
        </authorList>
    </citation>
    <scope>NUCLEOTIDE SEQUENCE</scope>
    <source>
        <strain evidence="2">CBS 675.92</strain>
    </source>
</reference>
<dbReference type="AlphaFoldDB" id="A0A6A5U135"/>
<evidence type="ECO:0000313" key="3">
    <source>
        <dbReference type="Proteomes" id="UP000800035"/>
    </source>
</evidence>
<keyword evidence="3" id="KW-1185">Reference proteome</keyword>
<evidence type="ECO:0000256" key="1">
    <source>
        <dbReference type="SAM" id="MobiDB-lite"/>
    </source>
</evidence>
<evidence type="ECO:0000313" key="2">
    <source>
        <dbReference type="EMBL" id="KAF1958555.1"/>
    </source>
</evidence>
<feature type="region of interest" description="Disordered" evidence="1">
    <location>
        <begin position="1"/>
        <end position="24"/>
    </location>
</feature>
<gene>
    <name evidence="2" type="ORF">CC80DRAFT_533617</name>
</gene>